<dbReference type="Proteomes" id="UP000830671">
    <property type="component" value="Chromosome 4"/>
</dbReference>
<name>A0A9Q8SVI0_9PEZI</name>
<reference evidence="1" key="1">
    <citation type="journal article" date="2021" name="Mol. Plant Microbe Interact.">
        <title>Complete Genome Sequence of the Plant-Pathogenic Fungus Colletotrichum lupini.</title>
        <authorList>
            <person name="Baroncelli R."/>
            <person name="Pensec F."/>
            <person name="Da Lio D."/>
            <person name="Boufleur T."/>
            <person name="Vicente I."/>
            <person name="Sarrocco S."/>
            <person name="Picot A."/>
            <person name="Baraldi E."/>
            <person name="Sukno S."/>
            <person name="Thon M."/>
            <person name="Le Floch G."/>
        </authorList>
    </citation>
    <scope>NUCLEOTIDE SEQUENCE</scope>
    <source>
        <strain evidence="1">IMI 504893</strain>
    </source>
</reference>
<dbReference type="AlphaFoldDB" id="A0A9Q8SVI0"/>
<gene>
    <name evidence="1" type="ORF">CLUP02_09356</name>
</gene>
<dbReference type="EMBL" id="CP019476">
    <property type="protein sequence ID" value="UQC83860.1"/>
    <property type="molecule type" value="Genomic_DNA"/>
</dbReference>
<protein>
    <submittedName>
        <fullName evidence="1">Uncharacterized protein</fullName>
    </submittedName>
</protein>
<keyword evidence="2" id="KW-1185">Reference proteome</keyword>
<organism evidence="1 2">
    <name type="scientific">Colletotrichum lupini</name>
    <dbReference type="NCBI Taxonomy" id="145971"/>
    <lineage>
        <taxon>Eukaryota</taxon>
        <taxon>Fungi</taxon>
        <taxon>Dikarya</taxon>
        <taxon>Ascomycota</taxon>
        <taxon>Pezizomycotina</taxon>
        <taxon>Sordariomycetes</taxon>
        <taxon>Hypocreomycetidae</taxon>
        <taxon>Glomerellales</taxon>
        <taxon>Glomerellaceae</taxon>
        <taxon>Colletotrichum</taxon>
        <taxon>Colletotrichum acutatum species complex</taxon>
    </lineage>
</organism>
<dbReference type="GeneID" id="73343345"/>
<accession>A0A9Q8SVI0</accession>
<dbReference type="RefSeq" id="XP_049145479.1">
    <property type="nucleotide sequence ID" value="XM_049288335.1"/>
</dbReference>
<sequence length="121" mass="13855">MRLLDTSRRIHDGPKACIVGLTSYFYDTSKPFMEVTPEDSVHLYDEIERGDQVKEFGKRFEAVVARSEMTTKDVQDHLTDLGLREATVYVDDDGVQCSRDVAKKMTPGWMVEWLYGESPES</sequence>
<dbReference type="KEGG" id="clup:CLUP02_09356"/>
<evidence type="ECO:0000313" key="2">
    <source>
        <dbReference type="Proteomes" id="UP000830671"/>
    </source>
</evidence>
<evidence type="ECO:0000313" key="1">
    <source>
        <dbReference type="EMBL" id="UQC83860.1"/>
    </source>
</evidence>
<proteinExistence type="predicted"/>